<accession>A0ABS3WAH6</accession>
<protein>
    <submittedName>
        <fullName evidence="1">Uncharacterized protein</fullName>
    </submittedName>
</protein>
<gene>
    <name evidence="1" type="ORF">I8J29_13000</name>
</gene>
<proteinExistence type="predicted"/>
<sequence length="56" mass="6568">MVLFDFRPEQLFHVFLLFFRSSSKRLTPQKKTPLGILGIAVFGWNEIEKPYPASLR</sequence>
<evidence type="ECO:0000313" key="1">
    <source>
        <dbReference type="EMBL" id="MBO7745120.1"/>
    </source>
</evidence>
<keyword evidence="2" id="KW-1185">Reference proteome</keyword>
<dbReference type="Proteomes" id="UP000670947">
    <property type="component" value="Unassembled WGS sequence"/>
</dbReference>
<evidence type="ECO:0000313" key="2">
    <source>
        <dbReference type="Proteomes" id="UP000670947"/>
    </source>
</evidence>
<dbReference type="EMBL" id="JAGGDJ010000007">
    <property type="protein sequence ID" value="MBO7745120.1"/>
    <property type="molecule type" value="Genomic_DNA"/>
</dbReference>
<reference evidence="1 2" key="1">
    <citation type="submission" date="2021-03" db="EMBL/GenBank/DDBJ databases">
        <title>Paenibacillus artemisicola MWE-103 whole genome sequence.</title>
        <authorList>
            <person name="Ham Y.J."/>
        </authorList>
    </citation>
    <scope>NUCLEOTIDE SEQUENCE [LARGE SCALE GENOMIC DNA]</scope>
    <source>
        <strain evidence="1 2">MWE-103</strain>
    </source>
</reference>
<name>A0ABS3WAH6_9BACL</name>
<organism evidence="1 2">
    <name type="scientific">Paenibacillus artemisiicola</name>
    <dbReference type="NCBI Taxonomy" id="1172618"/>
    <lineage>
        <taxon>Bacteria</taxon>
        <taxon>Bacillati</taxon>
        <taxon>Bacillota</taxon>
        <taxon>Bacilli</taxon>
        <taxon>Bacillales</taxon>
        <taxon>Paenibacillaceae</taxon>
        <taxon>Paenibacillus</taxon>
    </lineage>
</organism>
<dbReference type="RefSeq" id="WP_208848021.1">
    <property type="nucleotide sequence ID" value="NZ_JAGGDJ010000007.1"/>
</dbReference>
<comment type="caution">
    <text evidence="1">The sequence shown here is derived from an EMBL/GenBank/DDBJ whole genome shotgun (WGS) entry which is preliminary data.</text>
</comment>